<evidence type="ECO:0000313" key="9">
    <source>
        <dbReference type="EMBL" id="TSH92115.1"/>
    </source>
</evidence>
<dbReference type="GO" id="GO:0051537">
    <property type="term" value="F:2 iron, 2 sulfur cluster binding"/>
    <property type="evidence" value="ECO:0007669"/>
    <property type="project" value="UniProtKB-KW"/>
</dbReference>
<dbReference type="OrthoDB" id="544091at2"/>
<evidence type="ECO:0000313" key="10">
    <source>
        <dbReference type="Proteomes" id="UP000318405"/>
    </source>
</evidence>
<dbReference type="GO" id="GO:0046872">
    <property type="term" value="F:metal ion binding"/>
    <property type="evidence" value="ECO:0007669"/>
    <property type="project" value="UniProtKB-KW"/>
</dbReference>
<dbReference type="GO" id="GO:0016491">
    <property type="term" value="F:oxidoreductase activity"/>
    <property type="evidence" value="ECO:0007669"/>
    <property type="project" value="UniProtKB-KW"/>
</dbReference>
<dbReference type="EMBL" id="VLTJ01000030">
    <property type="protein sequence ID" value="TSH92115.1"/>
    <property type="molecule type" value="Genomic_DNA"/>
</dbReference>
<dbReference type="SUPFAM" id="SSF63380">
    <property type="entry name" value="Riboflavin synthase domain-like"/>
    <property type="match status" value="1"/>
</dbReference>
<reference evidence="9 10" key="1">
    <citation type="submission" date="2019-07" db="EMBL/GenBank/DDBJ databases">
        <title>Qingshengfaniella alkalisoli gen. nov., sp. nov., isolated from saline soil.</title>
        <authorList>
            <person name="Xu L."/>
            <person name="Huang X.-X."/>
            <person name="Sun J.-Q."/>
        </authorList>
    </citation>
    <scope>NUCLEOTIDE SEQUENCE [LARGE SCALE GENOMIC DNA]</scope>
    <source>
        <strain evidence="9 10">DSM 27279</strain>
    </source>
</reference>
<dbReference type="Gene3D" id="3.10.20.30">
    <property type="match status" value="1"/>
</dbReference>
<dbReference type="PANTHER" id="PTHR47354:SF1">
    <property type="entry name" value="CARNITINE MONOOXYGENASE REDUCTASE SUBUNIT"/>
    <property type="match status" value="1"/>
</dbReference>
<evidence type="ECO:0000256" key="4">
    <source>
        <dbReference type="ARBA" id="ARBA00023002"/>
    </source>
</evidence>
<dbReference type="PROSITE" id="PS00197">
    <property type="entry name" value="2FE2S_FER_1"/>
    <property type="match status" value="1"/>
</dbReference>
<keyword evidence="1" id="KW-0285">Flavoprotein</keyword>
<dbReference type="CDD" id="cd00207">
    <property type="entry name" value="fer2"/>
    <property type="match status" value="1"/>
</dbReference>
<dbReference type="InterPro" id="IPR017938">
    <property type="entry name" value="Riboflavin_synthase-like_b-brl"/>
</dbReference>
<dbReference type="InterPro" id="IPR006058">
    <property type="entry name" value="2Fe2S_fd_BS"/>
</dbReference>
<proteinExistence type="predicted"/>
<dbReference type="PRINTS" id="PR00409">
    <property type="entry name" value="PHDIOXRDTASE"/>
</dbReference>
<keyword evidence="5" id="KW-0408">Iron</keyword>
<dbReference type="PROSITE" id="PS51384">
    <property type="entry name" value="FAD_FR"/>
    <property type="match status" value="1"/>
</dbReference>
<protein>
    <submittedName>
        <fullName evidence="9">Oxidoreductase</fullName>
    </submittedName>
</protein>
<evidence type="ECO:0000259" key="8">
    <source>
        <dbReference type="PROSITE" id="PS51384"/>
    </source>
</evidence>
<evidence type="ECO:0000259" key="7">
    <source>
        <dbReference type="PROSITE" id="PS51085"/>
    </source>
</evidence>
<dbReference type="Gene3D" id="3.40.50.80">
    <property type="entry name" value="Nucleotide-binding domain of ferredoxin-NADP reductase (FNR) module"/>
    <property type="match status" value="1"/>
</dbReference>
<feature type="domain" description="FAD-binding FR-type" evidence="8">
    <location>
        <begin position="10"/>
        <end position="112"/>
    </location>
</feature>
<feature type="domain" description="2Fe-2S ferredoxin-type" evidence="7">
    <location>
        <begin position="241"/>
        <end position="325"/>
    </location>
</feature>
<gene>
    <name evidence="9" type="ORF">FOZ76_17225</name>
</gene>
<dbReference type="InterPro" id="IPR036010">
    <property type="entry name" value="2Fe-2S_ferredoxin-like_sf"/>
</dbReference>
<dbReference type="AlphaFoldDB" id="A0A556AGV5"/>
<sequence length="325" mass="33876">MDAVLSSPIATTLELVVHAVEQRSPDIVACTLAHPEGERLPAWEAGAHIDVHLPNGMVRQYSLCGDPAQPGRYQIAVKREAAGRGGSAALCDAACAGARLRVGLPRNQFALADASHYLLLGGGIGVTPLLAMAHTLHARGAEFTLAVFARSPGHLPLPADWGSLPWADRVRLHLDDGAPKERADLAGLLAQSPATGRVYVCGPAGFMDAVRRASPLPADRIHSEHFSAPGAAGATAAGASFEAILARQDGRRVRVGPDQTLAEALHAAGVDVDMVCEQGICGSCVTRFLDGAPIHGDTCLTAEERQTHVAVCCARSATPTLTLDL</sequence>
<evidence type="ECO:0000256" key="1">
    <source>
        <dbReference type="ARBA" id="ARBA00022630"/>
    </source>
</evidence>
<comment type="caution">
    <text evidence="9">The sequence shown here is derived from an EMBL/GenBank/DDBJ whole genome shotgun (WGS) entry which is preliminary data.</text>
</comment>
<evidence type="ECO:0000256" key="5">
    <source>
        <dbReference type="ARBA" id="ARBA00023004"/>
    </source>
</evidence>
<dbReference type="PANTHER" id="PTHR47354">
    <property type="entry name" value="NADH OXIDOREDUCTASE HCR"/>
    <property type="match status" value="1"/>
</dbReference>
<keyword evidence="2" id="KW-0001">2Fe-2S</keyword>
<dbReference type="InterPro" id="IPR050415">
    <property type="entry name" value="MRET"/>
</dbReference>
<keyword evidence="4" id="KW-0560">Oxidoreductase</keyword>
<evidence type="ECO:0000256" key="3">
    <source>
        <dbReference type="ARBA" id="ARBA00022723"/>
    </source>
</evidence>
<keyword evidence="6" id="KW-0411">Iron-sulfur</keyword>
<dbReference type="CDD" id="cd06185">
    <property type="entry name" value="PDR_like"/>
    <property type="match status" value="1"/>
</dbReference>
<organism evidence="9 10">
    <name type="scientific">Verticiella sediminum</name>
    <dbReference type="NCBI Taxonomy" id="1247510"/>
    <lineage>
        <taxon>Bacteria</taxon>
        <taxon>Pseudomonadati</taxon>
        <taxon>Pseudomonadota</taxon>
        <taxon>Betaproteobacteria</taxon>
        <taxon>Burkholderiales</taxon>
        <taxon>Alcaligenaceae</taxon>
        <taxon>Verticiella</taxon>
    </lineage>
</organism>
<dbReference type="Pfam" id="PF00111">
    <property type="entry name" value="Fer2"/>
    <property type="match status" value="1"/>
</dbReference>
<dbReference type="SUPFAM" id="SSF52343">
    <property type="entry name" value="Ferredoxin reductase-like, C-terminal NADP-linked domain"/>
    <property type="match status" value="1"/>
</dbReference>
<evidence type="ECO:0000256" key="2">
    <source>
        <dbReference type="ARBA" id="ARBA00022714"/>
    </source>
</evidence>
<accession>A0A556AGV5</accession>
<name>A0A556AGV5_9BURK</name>
<dbReference type="SUPFAM" id="SSF54292">
    <property type="entry name" value="2Fe-2S ferredoxin-like"/>
    <property type="match status" value="1"/>
</dbReference>
<dbReference type="InterPro" id="IPR001041">
    <property type="entry name" value="2Fe-2S_ferredoxin-type"/>
</dbReference>
<dbReference type="PROSITE" id="PS51085">
    <property type="entry name" value="2FE2S_FER_2"/>
    <property type="match status" value="1"/>
</dbReference>
<keyword evidence="3" id="KW-0479">Metal-binding</keyword>
<dbReference type="InterPro" id="IPR017927">
    <property type="entry name" value="FAD-bd_FR_type"/>
</dbReference>
<keyword evidence="10" id="KW-1185">Reference proteome</keyword>
<dbReference type="Proteomes" id="UP000318405">
    <property type="component" value="Unassembled WGS sequence"/>
</dbReference>
<evidence type="ECO:0000256" key="6">
    <source>
        <dbReference type="ARBA" id="ARBA00023014"/>
    </source>
</evidence>
<dbReference type="Gene3D" id="2.40.30.10">
    <property type="entry name" value="Translation factors"/>
    <property type="match status" value="1"/>
</dbReference>
<dbReference type="InterPro" id="IPR039261">
    <property type="entry name" value="FNR_nucleotide-bd"/>
</dbReference>
<dbReference type="InterPro" id="IPR012675">
    <property type="entry name" value="Beta-grasp_dom_sf"/>
</dbReference>